<dbReference type="SUPFAM" id="SSF56784">
    <property type="entry name" value="HAD-like"/>
    <property type="match status" value="1"/>
</dbReference>
<evidence type="ECO:0000313" key="6">
    <source>
        <dbReference type="EMBL" id="GGE90387.1"/>
    </source>
</evidence>
<name>A0ABQ1TF32_9FLAO</name>
<comment type="caution">
    <text evidence="6">The sequence shown here is derived from an EMBL/GenBank/DDBJ whole genome shotgun (WGS) entry which is preliminary data.</text>
</comment>
<evidence type="ECO:0000256" key="3">
    <source>
        <dbReference type="ARBA" id="ARBA00022723"/>
    </source>
</evidence>
<dbReference type="InterPro" id="IPR051600">
    <property type="entry name" value="Beta-PGM-like"/>
</dbReference>
<dbReference type="NCBIfam" id="TIGR01549">
    <property type="entry name" value="HAD-SF-IA-v1"/>
    <property type="match status" value="1"/>
</dbReference>
<keyword evidence="6" id="KW-0067">ATP-binding</keyword>
<dbReference type="InterPro" id="IPR036412">
    <property type="entry name" value="HAD-like_sf"/>
</dbReference>
<sequence>MLLIINKPNMISTIIFDMDGVIVDTEPVHKYAFFVHFKELNIEVSDDFFSTFTGQSTKNVYQILKDKFNLKEEINDLVLRKRSIFNDAFDTKPDLYLIAGVEDLIKDLYQNNIELILASSASHSTINKVFNRFNLNEYFKEKISGEDFPKSKPDPAIFLHAAALSSSEKENCMVIEDSTNGVQAAVSANIKVMGYVSENSKKQDLSKANFICENFADINAEYIKEL</sequence>
<dbReference type="GO" id="GO:0005524">
    <property type="term" value="F:ATP binding"/>
    <property type="evidence" value="ECO:0007669"/>
    <property type="project" value="UniProtKB-KW"/>
</dbReference>
<keyword evidence="5" id="KW-0119">Carbohydrate metabolism</keyword>
<dbReference type="Pfam" id="PF13419">
    <property type="entry name" value="HAD_2"/>
    <property type="match status" value="1"/>
</dbReference>
<keyword evidence="6" id="KW-0547">Nucleotide-binding</keyword>
<dbReference type="SFLD" id="SFLDG01129">
    <property type="entry name" value="C1.5:_HAD__Beta-PGM__Phosphata"/>
    <property type="match status" value="1"/>
</dbReference>
<gene>
    <name evidence="6" type="ORF">GCM10010984_05140</name>
</gene>
<dbReference type="InterPro" id="IPR023214">
    <property type="entry name" value="HAD_sf"/>
</dbReference>
<dbReference type="Gene3D" id="3.40.50.1000">
    <property type="entry name" value="HAD superfamily/HAD-like"/>
    <property type="match status" value="1"/>
</dbReference>
<dbReference type="PANTHER" id="PTHR46193:SF18">
    <property type="entry name" value="HEXITOL PHOSPHATASE B"/>
    <property type="match status" value="1"/>
</dbReference>
<reference evidence="7" key="1">
    <citation type="journal article" date="2019" name="Int. J. Syst. Evol. Microbiol.">
        <title>The Global Catalogue of Microorganisms (GCM) 10K type strain sequencing project: providing services to taxonomists for standard genome sequencing and annotation.</title>
        <authorList>
            <consortium name="The Broad Institute Genomics Platform"/>
            <consortium name="The Broad Institute Genome Sequencing Center for Infectious Disease"/>
            <person name="Wu L."/>
            <person name="Ma J."/>
        </authorList>
    </citation>
    <scope>NUCLEOTIDE SEQUENCE [LARGE SCALE GENOMIC DNA]</scope>
    <source>
        <strain evidence="7">CGMCC 1.12707</strain>
    </source>
</reference>
<dbReference type="Gene3D" id="1.10.150.240">
    <property type="entry name" value="Putative phosphatase, domain 2"/>
    <property type="match status" value="1"/>
</dbReference>
<dbReference type="Proteomes" id="UP000650994">
    <property type="component" value="Unassembled WGS sequence"/>
</dbReference>
<dbReference type="InterPro" id="IPR023198">
    <property type="entry name" value="PGP-like_dom2"/>
</dbReference>
<keyword evidence="7" id="KW-1185">Reference proteome</keyword>
<dbReference type="InterPro" id="IPR006439">
    <property type="entry name" value="HAD-SF_hydro_IA"/>
</dbReference>
<comment type="cofactor">
    <cofactor evidence="1">
        <name>Mg(2+)</name>
        <dbReference type="ChEBI" id="CHEBI:18420"/>
    </cofactor>
</comment>
<dbReference type="NCBIfam" id="TIGR01509">
    <property type="entry name" value="HAD-SF-IA-v3"/>
    <property type="match status" value="1"/>
</dbReference>
<dbReference type="InterPro" id="IPR041492">
    <property type="entry name" value="HAD_2"/>
</dbReference>
<organism evidence="6 7">
    <name type="scientific">Chishuiella changwenlii</name>
    <dbReference type="NCBI Taxonomy" id="1434701"/>
    <lineage>
        <taxon>Bacteria</taxon>
        <taxon>Pseudomonadati</taxon>
        <taxon>Bacteroidota</taxon>
        <taxon>Flavobacteriia</taxon>
        <taxon>Flavobacteriales</taxon>
        <taxon>Weeksellaceae</taxon>
        <taxon>Chishuiella</taxon>
    </lineage>
</organism>
<evidence type="ECO:0000256" key="5">
    <source>
        <dbReference type="ARBA" id="ARBA00023277"/>
    </source>
</evidence>
<evidence type="ECO:0000256" key="1">
    <source>
        <dbReference type="ARBA" id="ARBA00001946"/>
    </source>
</evidence>
<dbReference type="SFLD" id="SFLDS00003">
    <property type="entry name" value="Haloacid_Dehalogenase"/>
    <property type="match status" value="1"/>
</dbReference>
<evidence type="ECO:0000256" key="4">
    <source>
        <dbReference type="ARBA" id="ARBA00022842"/>
    </source>
</evidence>
<protein>
    <submittedName>
        <fullName evidence="6">ABC transporter ATP-binding protein</fullName>
    </submittedName>
</protein>
<proteinExistence type="inferred from homology"/>
<accession>A0ABQ1TF32</accession>
<keyword evidence="4" id="KW-0460">Magnesium</keyword>
<comment type="similarity">
    <text evidence="2">Belongs to the HAD-like hydrolase superfamily. CbbY/CbbZ/Gph/YieH family.</text>
</comment>
<evidence type="ECO:0000256" key="2">
    <source>
        <dbReference type="ARBA" id="ARBA00006171"/>
    </source>
</evidence>
<evidence type="ECO:0000313" key="7">
    <source>
        <dbReference type="Proteomes" id="UP000650994"/>
    </source>
</evidence>
<keyword evidence="3" id="KW-0479">Metal-binding</keyword>
<dbReference type="PANTHER" id="PTHR46193">
    <property type="entry name" value="6-PHOSPHOGLUCONATE PHOSPHATASE"/>
    <property type="match status" value="1"/>
</dbReference>
<dbReference type="EMBL" id="BMFL01000003">
    <property type="protein sequence ID" value="GGE90387.1"/>
    <property type="molecule type" value="Genomic_DNA"/>
</dbReference>
<dbReference type="SFLD" id="SFLDG01135">
    <property type="entry name" value="C1.5.6:_HAD__Beta-PGM__Phospha"/>
    <property type="match status" value="1"/>
</dbReference>